<dbReference type="InterPro" id="IPR001173">
    <property type="entry name" value="Glyco_trans_2-like"/>
</dbReference>
<reference evidence="2" key="1">
    <citation type="submission" date="2020-12" db="EMBL/GenBank/DDBJ databases">
        <authorList>
            <person name="Huq M.A."/>
        </authorList>
    </citation>
    <scope>NUCLEOTIDE SEQUENCE</scope>
    <source>
        <strain evidence="2">MAHUQ-46</strain>
    </source>
</reference>
<evidence type="ECO:0000259" key="1">
    <source>
        <dbReference type="Pfam" id="PF00535"/>
    </source>
</evidence>
<dbReference type="InterPro" id="IPR029044">
    <property type="entry name" value="Nucleotide-diphossugar_trans"/>
</dbReference>
<dbReference type="Proteomes" id="UP000640274">
    <property type="component" value="Unassembled WGS sequence"/>
</dbReference>
<sequence length="302" mass="34751">MPKITALISTYNSSGYIQAAVQSILDQTFKDFELIIIDDGSTDDTLVKLGQFTDPRIRLVIHEQNQGLIRSLNEGIELATGEYIARMDADDIAVLDRFEHQVAFLDANPQVGVLGGLMKWLHNNEPIPKPITHHGIRCWQLFHTCLCHPTIMMRTRVLHDHAIRYDEQYPHAEDYELWDRLGHITQLANLPQYVHYYRAHVGQVSIQHAILQEQSAKKVHYNQLRSIGITPTDEEYAIHMQLAHFKVPIYNSEAYYKAIDWVSKLIVSNHYAQIYDGKQLESVLNRCLIYSGKIPEGVYESD</sequence>
<name>A0A934IVK4_9BACL</name>
<accession>A0A934IVK4</accession>
<dbReference type="EMBL" id="JAELUP010000004">
    <property type="protein sequence ID" value="MBJ6360092.1"/>
    <property type="molecule type" value="Genomic_DNA"/>
</dbReference>
<organism evidence="2 3">
    <name type="scientific">Paenibacillus roseus</name>
    <dbReference type="NCBI Taxonomy" id="2798579"/>
    <lineage>
        <taxon>Bacteria</taxon>
        <taxon>Bacillati</taxon>
        <taxon>Bacillota</taxon>
        <taxon>Bacilli</taxon>
        <taxon>Bacillales</taxon>
        <taxon>Paenibacillaceae</taxon>
        <taxon>Paenibacillus</taxon>
    </lineage>
</organism>
<evidence type="ECO:0000313" key="2">
    <source>
        <dbReference type="EMBL" id="MBJ6360092.1"/>
    </source>
</evidence>
<gene>
    <name evidence="2" type="ORF">JFN88_01990</name>
</gene>
<dbReference type="PANTHER" id="PTHR43685:SF10">
    <property type="entry name" value="LACTO-N-NEOTETRAOSE BIOSYNTHESIS GLYCOSYL TRANSFERASE LGTA"/>
    <property type="match status" value="1"/>
</dbReference>
<dbReference type="SUPFAM" id="SSF53448">
    <property type="entry name" value="Nucleotide-diphospho-sugar transferases"/>
    <property type="match status" value="1"/>
</dbReference>
<dbReference type="RefSeq" id="WP_199017614.1">
    <property type="nucleotide sequence ID" value="NZ_JAELUP010000004.1"/>
</dbReference>
<protein>
    <submittedName>
        <fullName evidence="2">Glycosyltransferase family 2 protein</fullName>
    </submittedName>
</protein>
<dbReference type="AlphaFoldDB" id="A0A934IVK4"/>
<evidence type="ECO:0000313" key="3">
    <source>
        <dbReference type="Proteomes" id="UP000640274"/>
    </source>
</evidence>
<feature type="domain" description="Glycosyltransferase 2-like" evidence="1">
    <location>
        <begin position="6"/>
        <end position="148"/>
    </location>
</feature>
<keyword evidence="3" id="KW-1185">Reference proteome</keyword>
<dbReference type="PANTHER" id="PTHR43685">
    <property type="entry name" value="GLYCOSYLTRANSFERASE"/>
    <property type="match status" value="1"/>
</dbReference>
<dbReference type="InterPro" id="IPR050834">
    <property type="entry name" value="Glycosyltransf_2"/>
</dbReference>
<proteinExistence type="predicted"/>
<comment type="caution">
    <text evidence="2">The sequence shown here is derived from an EMBL/GenBank/DDBJ whole genome shotgun (WGS) entry which is preliminary data.</text>
</comment>
<dbReference type="CDD" id="cd00761">
    <property type="entry name" value="Glyco_tranf_GTA_type"/>
    <property type="match status" value="1"/>
</dbReference>
<dbReference type="Pfam" id="PF00535">
    <property type="entry name" value="Glycos_transf_2"/>
    <property type="match status" value="1"/>
</dbReference>
<dbReference type="Gene3D" id="3.90.550.10">
    <property type="entry name" value="Spore Coat Polysaccharide Biosynthesis Protein SpsA, Chain A"/>
    <property type="match status" value="1"/>
</dbReference>